<dbReference type="Proteomes" id="UP000480178">
    <property type="component" value="Chromosome"/>
</dbReference>
<dbReference type="EMBL" id="CP048222">
    <property type="protein sequence ID" value="QHT69614.1"/>
    <property type="molecule type" value="Genomic_DNA"/>
</dbReference>
<dbReference type="KEGG" id="rhoz:GXP67_24680"/>
<reference evidence="1 2" key="1">
    <citation type="submission" date="2020-01" db="EMBL/GenBank/DDBJ databases">
        <authorList>
            <person name="Kim M.K."/>
        </authorList>
    </citation>
    <scope>NUCLEOTIDE SEQUENCE [LARGE SCALE GENOMIC DNA]</scope>
    <source>
        <strain evidence="1 2">172606-1</strain>
    </source>
</reference>
<dbReference type="Gene3D" id="3.40.50.10320">
    <property type="entry name" value="LmbE-like"/>
    <property type="match status" value="1"/>
</dbReference>
<sequence length="261" mass="28884">MSNTPYSRRGFVKNTFKAGTLVTLPSLLHGQPQQAAEKKKIVVVGGHPDDPESGAGGTIPLLVKAGHEVTLMYFTNGDEGIAGKSHEEAAAIRKKEATEACKILHTKPLFVNQVDGESIITNPEMSRFQKLLWAEKPHVVFTHWPIDSHKDHQLASVLTIQAWMEAPQPFTLYFYEVCTGTQSFVFHPTDYVDISDTQALKYKALACHASQHVIGKDGKYTQEMYDCGHPAMEDFRGKELGVRAAEAFIRMTGKGMGKLII</sequence>
<protein>
    <submittedName>
        <fullName evidence="1">PIG-L family deacetylase</fullName>
    </submittedName>
</protein>
<dbReference type="InterPro" id="IPR024078">
    <property type="entry name" value="LmbE-like_dom_sf"/>
</dbReference>
<dbReference type="PANTHER" id="PTHR12993:SF30">
    <property type="entry name" value="N-ACETYL-ALPHA-D-GLUCOSAMINYL L-MALATE DEACETYLASE 1"/>
    <property type="match status" value="1"/>
</dbReference>
<gene>
    <name evidence="1" type="ORF">GXP67_24680</name>
</gene>
<dbReference type="SUPFAM" id="SSF102588">
    <property type="entry name" value="LmbE-like"/>
    <property type="match status" value="1"/>
</dbReference>
<organism evidence="1 2">
    <name type="scientific">Rhodocytophaga rosea</name>
    <dbReference type="NCBI Taxonomy" id="2704465"/>
    <lineage>
        <taxon>Bacteria</taxon>
        <taxon>Pseudomonadati</taxon>
        <taxon>Bacteroidota</taxon>
        <taxon>Cytophagia</taxon>
        <taxon>Cytophagales</taxon>
        <taxon>Rhodocytophagaceae</taxon>
        <taxon>Rhodocytophaga</taxon>
    </lineage>
</organism>
<evidence type="ECO:0000313" key="2">
    <source>
        <dbReference type="Proteomes" id="UP000480178"/>
    </source>
</evidence>
<evidence type="ECO:0000313" key="1">
    <source>
        <dbReference type="EMBL" id="QHT69614.1"/>
    </source>
</evidence>
<keyword evidence="2" id="KW-1185">Reference proteome</keyword>
<dbReference type="RefSeq" id="WP_162445601.1">
    <property type="nucleotide sequence ID" value="NZ_CP048222.1"/>
</dbReference>
<dbReference type="PANTHER" id="PTHR12993">
    <property type="entry name" value="N-ACETYLGLUCOSAMINYL-PHOSPHATIDYLINOSITOL DE-N-ACETYLASE-RELATED"/>
    <property type="match status" value="1"/>
</dbReference>
<name>A0A6C0GP37_9BACT</name>
<dbReference type="InterPro" id="IPR006311">
    <property type="entry name" value="TAT_signal"/>
</dbReference>
<dbReference type="Pfam" id="PF02585">
    <property type="entry name" value="PIG-L"/>
    <property type="match status" value="1"/>
</dbReference>
<dbReference type="PROSITE" id="PS51318">
    <property type="entry name" value="TAT"/>
    <property type="match status" value="1"/>
</dbReference>
<dbReference type="AlphaFoldDB" id="A0A6C0GP37"/>
<proteinExistence type="predicted"/>
<dbReference type="InterPro" id="IPR003737">
    <property type="entry name" value="GlcNAc_PI_deacetylase-related"/>
</dbReference>
<accession>A0A6C0GP37</accession>
<dbReference type="GO" id="GO:0016811">
    <property type="term" value="F:hydrolase activity, acting on carbon-nitrogen (but not peptide) bonds, in linear amides"/>
    <property type="evidence" value="ECO:0007669"/>
    <property type="project" value="TreeGrafter"/>
</dbReference>